<dbReference type="InterPro" id="IPR023393">
    <property type="entry name" value="START-like_dom_sf"/>
</dbReference>
<dbReference type="PANTHER" id="PTHR19308:SF14">
    <property type="entry name" value="START DOMAIN-CONTAINING PROTEIN"/>
    <property type="match status" value="1"/>
</dbReference>
<keyword evidence="4" id="KW-1185">Reference proteome</keyword>
<comment type="caution">
    <text evidence="3">The sequence shown here is derived from an EMBL/GenBank/DDBJ whole genome shotgun (WGS) entry which is preliminary data.</text>
</comment>
<feature type="compositionally biased region" description="Basic and acidic residues" evidence="1">
    <location>
        <begin position="506"/>
        <end position="611"/>
    </location>
</feature>
<evidence type="ECO:0000259" key="2">
    <source>
        <dbReference type="Pfam" id="PF11274"/>
    </source>
</evidence>
<dbReference type="InterPro" id="IPR051213">
    <property type="entry name" value="START_lipid_transfer"/>
</dbReference>
<gene>
    <name evidence="3" type="ORF">K431DRAFT_284602</name>
</gene>
<evidence type="ECO:0000256" key="1">
    <source>
        <dbReference type="SAM" id="MobiDB-lite"/>
    </source>
</evidence>
<organism evidence="3 4">
    <name type="scientific">Polychaeton citri CBS 116435</name>
    <dbReference type="NCBI Taxonomy" id="1314669"/>
    <lineage>
        <taxon>Eukaryota</taxon>
        <taxon>Fungi</taxon>
        <taxon>Dikarya</taxon>
        <taxon>Ascomycota</taxon>
        <taxon>Pezizomycotina</taxon>
        <taxon>Dothideomycetes</taxon>
        <taxon>Dothideomycetidae</taxon>
        <taxon>Capnodiales</taxon>
        <taxon>Capnodiaceae</taxon>
        <taxon>Polychaeton</taxon>
    </lineage>
</organism>
<name>A0A9P4Q903_9PEZI</name>
<dbReference type="OrthoDB" id="5403181at2759"/>
<dbReference type="EMBL" id="MU003788">
    <property type="protein sequence ID" value="KAF2721675.1"/>
    <property type="molecule type" value="Genomic_DNA"/>
</dbReference>
<dbReference type="Pfam" id="PF11274">
    <property type="entry name" value="DUF3074"/>
    <property type="match status" value="1"/>
</dbReference>
<reference evidence="3" key="1">
    <citation type="journal article" date="2020" name="Stud. Mycol.">
        <title>101 Dothideomycetes genomes: a test case for predicting lifestyles and emergence of pathogens.</title>
        <authorList>
            <person name="Haridas S."/>
            <person name="Albert R."/>
            <person name="Binder M."/>
            <person name="Bloem J."/>
            <person name="Labutti K."/>
            <person name="Salamov A."/>
            <person name="Andreopoulos B."/>
            <person name="Baker S."/>
            <person name="Barry K."/>
            <person name="Bills G."/>
            <person name="Bluhm B."/>
            <person name="Cannon C."/>
            <person name="Castanera R."/>
            <person name="Culley D."/>
            <person name="Daum C."/>
            <person name="Ezra D."/>
            <person name="Gonzalez J."/>
            <person name="Henrissat B."/>
            <person name="Kuo A."/>
            <person name="Liang C."/>
            <person name="Lipzen A."/>
            <person name="Lutzoni F."/>
            <person name="Magnuson J."/>
            <person name="Mondo S."/>
            <person name="Nolan M."/>
            <person name="Ohm R."/>
            <person name="Pangilinan J."/>
            <person name="Park H.-J."/>
            <person name="Ramirez L."/>
            <person name="Alfaro M."/>
            <person name="Sun H."/>
            <person name="Tritt A."/>
            <person name="Yoshinaga Y."/>
            <person name="Zwiers L.-H."/>
            <person name="Turgeon B."/>
            <person name="Goodwin S."/>
            <person name="Spatafora J."/>
            <person name="Crous P."/>
            <person name="Grigoriev I."/>
        </authorList>
    </citation>
    <scope>NUCLEOTIDE SEQUENCE</scope>
    <source>
        <strain evidence="3">CBS 116435</strain>
    </source>
</reference>
<feature type="compositionally biased region" description="Basic and acidic residues" evidence="1">
    <location>
        <begin position="657"/>
        <end position="667"/>
    </location>
</feature>
<feature type="compositionally biased region" description="Basic and acidic residues" evidence="1">
    <location>
        <begin position="381"/>
        <end position="390"/>
    </location>
</feature>
<feature type="compositionally biased region" description="Basic and acidic residues" evidence="1">
    <location>
        <begin position="674"/>
        <end position="695"/>
    </location>
</feature>
<dbReference type="PANTHER" id="PTHR19308">
    <property type="entry name" value="PHOSPHATIDYLCHOLINE TRANSFER PROTEIN"/>
    <property type="match status" value="1"/>
</dbReference>
<feature type="domain" description="DUF3074" evidence="2">
    <location>
        <begin position="120"/>
        <end position="358"/>
    </location>
</feature>
<dbReference type="InterPro" id="IPR024500">
    <property type="entry name" value="DUF3074"/>
</dbReference>
<accession>A0A9P4Q903</accession>
<dbReference type="Proteomes" id="UP000799441">
    <property type="component" value="Unassembled WGS sequence"/>
</dbReference>
<dbReference type="Gene3D" id="3.30.530.20">
    <property type="match status" value="1"/>
</dbReference>
<dbReference type="AlphaFoldDB" id="A0A9P4Q903"/>
<evidence type="ECO:0000313" key="4">
    <source>
        <dbReference type="Proteomes" id="UP000799441"/>
    </source>
</evidence>
<sequence>MADLHEALKLLAPTDYADVPQDGLPQYITDCFRAGELICNSVPPPPNGTPFAASKPAETIPNAAKSHKDMVASSARPYPPDAAHEELQKDWGKPMKYSHKDNPLNVALYKTAGHDRHGAWFARRSVHEGLGFSKFKAAMQREFPEALTVEGGPGAGNIRGIGADRRIEHQEVDGVGTVEVYELSSSFPGPTTPRDFLTLFITSEDALTEKSGAELKAGVKHVPRHFMVVSKPVKHPDAPPRSGLIRGQYESVELIREIPLHAAKNVTQSTPNLLHDAESGTVKTRQRGSTVASDPQDDRTVNKTDVVLADEQGDPELNPVEWIMVTRSDPGGGIPRFLVERGTPGQMLVDLHKFLDWACAKDKILKPEEDDELQRAASEAHASREAKDTNDGILPNGRASQSEPALHDTSTAQGGFLASVGNYLGAGIDALAPAAVSNAMHHYTDQRSLDEVSDDSSDTSSIRSFISATEMQRMATANAAMVGKQSMDSLDTIPSRASSSEVQHIASERKLNQHEKEVVKLAHQRTKLEDKLAKKRQHEEQKLKDAQEKESAEQDKAKERYEAQLKKSEERHRKEVEKLERKKEREARKAEEKLRKKNDRDNLSRVARERDDFRDQVDLLRKENDALRSHVGELQRENTAMATRLGKLGPGGAEALRSVKGDIENRSRSSSMKSLDRKAIGSRESSKSREVKHLG</sequence>
<feature type="region of interest" description="Disordered" evidence="1">
    <location>
        <begin position="644"/>
        <end position="695"/>
    </location>
</feature>
<feature type="region of interest" description="Disordered" evidence="1">
    <location>
        <begin position="370"/>
        <end position="409"/>
    </location>
</feature>
<protein>
    <recommendedName>
        <fullName evidence="2">DUF3074 domain-containing protein</fullName>
    </recommendedName>
</protein>
<feature type="compositionally biased region" description="Polar residues" evidence="1">
    <location>
        <begin position="398"/>
        <end position="409"/>
    </location>
</feature>
<dbReference type="SUPFAM" id="SSF55961">
    <property type="entry name" value="Bet v1-like"/>
    <property type="match status" value="1"/>
</dbReference>
<feature type="region of interest" description="Disordered" evidence="1">
    <location>
        <begin position="272"/>
        <end position="299"/>
    </location>
</feature>
<evidence type="ECO:0000313" key="3">
    <source>
        <dbReference type="EMBL" id="KAF2721675.1"/>
    </source>
</evidence>
<feature type="region of interest" description="Disordered" evidence="1">
    <location>
        <begin position="487"/>
        <end position="611"/>
    </location>
</feature>
<proteinExistence type="predicted"/>
<feature type="compositionally biased region" description="Polar residues" evidence="1">
    <location>
        <begin position="281"/>
        <end position="293"/>
    </location>
</feature>